<feature type="transmembrane region" description="Helical" evidence="7">
    <location>
        <begin position="56"/>
        <end position="75"/>
    </location>
</feature>
<dbReference type="Pfam" id="PF20684">
    <property type="entry name" value="Fung_rhodopsin"/>
    <property type="match status" value="1"/>
</dbReference>
<organism evidence="9 10">
    <name type="scientific">Colletotrichum zoysiae</name>
    <dbReference type="NCBI Taxonomy" id="1216348"/>
    <lineage>
        <taxon>Eukaryota</taxon>
        <taxon>Fungi</taxon>
        <taxon>Dikarya</taxon>
        <taxon>Ascomycota</taxon>
        <taxon>Pezizomycotina</taxon>
        <taxon>Sordariomycetes</taxon>
        <taxon>Hypocreomycetidae</taxon>
        <taxon>Glomerellales</taxon>
        <taxon>Glomerellaceae</taxon>
        <taxon>Colletotrichum</taxon>
        <taxon>Colletotrichum graminicola species complex</taxon>
    </lineage>
</organism>
<feature type="region of interest" description="Disordered" evidence="6">
    <location>
        <begin position="310"/>
        <end position="330"/>
    </location>
</feature>
<dbReference type="GO" id="GO:0016020">
    <property type="term" value="C:membrane"/>
    <property type="evidence" value="ECO:0007669"/>
    <property type="project" value="UniProtKB-SubCell"/>
</dbReference>
<evidence type="ECO:0000256" key="1">
    <source>
        <dbReference type="ARBA" id="ARBA00004141"/>
    </source>
</evidence>
<evidence type="ECO:0000259" key="8">
    <source>
        <dbReference type="Pfam" id="PF20684"/>
    </source>
</evidence>
<dbReference type="InterPro" id="IPR049326">
    <property type="entry name" value="Rhodopsin_dom_fungi"/>
</dbReference>
<evidence type="ECO:0000256" key="2">
    <source>
        <dbReference type="ARBA" id="ARBA00022692"/>
    </source>
</evidence>
<dbReference type="Proteomes" id="UP001232148">
    <property type="component" value="Unassembled WGS sequence"/>
</dbReference>
<evidence type="ECO:0000256" key="5">
    <source>
        <dbReference type="ARBA" id="ARBA00038359"/>
    </source>
</evidence>
<comment type="caution">
    <text evidence="9">The sequence shown here is derived from an EMBL/GenBank/DDBJ whole genome shotgun (WGS) entry which is preliminary data.</text>
</comment>
<comment type="similarity">
    <text evidence="5">Belongs to the SAT4 family.</text>
</comment>
<feature type="domain" description="Rhodopsin" evidence="8">
    <location>
        <begin position="51"/>
        <end position="267"/>
    </location>
</feature>
<keyword evidence="2 7" id="KW-0812">Transmembrane</keyword>
<reference evidence="9" key="1">
    <citation type="submission" date="2021-06" db="EMBL/GenBank/DDBJ databases">
        <title>Comparative genomics, transcriptomics and evolutionary studies reveal genomic signatures of adaptation to plant cell wall in hemibiotrophic fungi.</title>
        <authorList>
            <consortium name="DOE Joint Genome Institute"/>
            <person name="Baroncelli R."/>
            <person name="Diaz J.F."/>
            <person name="Benocci T."/>
            <person name="Peng M."/>
            <person name="Battaglia E."/>
            <person name="Haridas S."/>
            <person name="Andreopoulos W."/>
            <person name="Labutti K."/>
            <person name="Pangilinan J."/>
            <person name="Floch G.L."/>
            <person name="Makela M.R."/>
            <person name="Henrissat B."/>
            <person name="Grigoriev I.V."/>
            <person name="Crouch J.A."/>
            <person name="De Vries R.P."/>
            <person name="Sukno S.A."/>
            <person name="Thon M.R."/>
        </authorList>
    </citation>
    <scope>NUCLEOTIDE SEQUENCE</scope>
    <source>
        <strain evidence="9">MAFF235873</strain>
    </source>
</reference>
<sequence>MSNATNPIAAFPPPPGVIPNFENPRDAGWVLNIVAMSVMMGITTVSFAIRVYILTMLYIAVVYVMSHYGEGYHAWEITKEAYQEVMRWLYASSVIYIPAAYFTKVTLLLFEARVFEVRERTARGIRIFIITLFISYIPVQTVKTVICLPISAFWDPHTPNPKCLNQRRIFIADMSLAILTDVVIVVLPITLLWGLRLPFWKKIKILTLVGAGGIATAVTIYRMYLVVQFLGSKDVTADFVVLDIVTALELVIGLVCACLPSINILYERLRKYDSKPTGNMPRTVREVKHKKQNSQSTSFLWSLVTGKQTRSARTEIPRTEGANSPRLKTNFDTGLTTLSGQTMETTINSVINEELETPAVEHVGVCAL</sequence>
<dbReference type="EMBL" id="MU842819">
    <property type="protein sequence ID" value="KAK2033724.1"/>
    <property type="molecule type" value="Genomic_DNA"/>
</dbReference>
<evidence type="ECO:0000256" key="6">
    <source>
        <dbReference type="SAM" id="MobiDB-lite"/>
    </source>
</evidence>
<evidence type="ECO:0000256" key="4">
    <source>
        <dbReference type="ARBA" id="ARBA00023136"/>
    </source>
</evidence>
<feature type="transmembrane region" description="Helical" evidence="7">
    <location>
        <begin position="127"/>
        <end position="154"/>
    </location>
</feature>
<evidence type="ECO:0000256" key="3">
    <source>
        <dbReference type="ARBA" id="ARBA00022989"/>
    </source>
</evidence>
<name>A0AAD9HTT8_9PEZI</name>
<keyword evidence="4 7" id="KW-0472">Membrane</keyword>
<gene>
    <name evidence="9" type="ORF">LX32DRAFT_609598</name>
</gene>
<keyword evidence="3 7" id="KW-1133">Transmembrane helix</keyword>
<evidence type="ECO:0000313" key="9">
    <source>
        <dbReference type="EMBL" id="KAK2033724.1"/>
    </source>
</evidence>
<feature type="transmembrane region" description="Helical" evidence="7">
    <location>
        <begin position="244"/>
        <end position="266"/>
    </location>
</feature>
<feature type="transmembrane region" description="Helical" evidence="7">
    <location>
        <begin position="174"/>
        <end position="193"/>
    </location>
</feature>
<accession>A0AAD9HTT8</accession>
<feature type="transmembrane region" description="Helical" evidence="7">
    <location>
        <begin position="95"/>
        <end position="115"/>
    </location>
</feature>
<comment type="subcellular location">
    <subcellularLocation>
        <location evidence="1">Membrane</location>
        <topology evidence="1">Multi-pass membrane protein</topology>
    </subcellularLocation>
</comment>
<proteinExistence type="inferred from homology"/>
<dbReference type="PANTHER" id="PTHR33048:SF108">
    <property type="entry name" value="INTEGRAL MEMBRANE PROTEIN"/>
    <property type="match status" value="1"/>
</dbReference>
<keyword evidence="10" id="KW-1185">Reference proteome</keyword>
<protein>
    <recommendedName>
        <fullName evidence="8">Rhodopsin domain-containing protein</fullName>
    </recommendedName>
</protein>
<feature type="transmembrane region" description="Helical" evidence="7">
    <location>
        <begin position="205"/>
        <end position="224"/>
    </location>
</feature>
<evidence type="ECO:0000313" key="10">
    <source>
        <dbReference type="Proteomes" id="UP001232148"/>
    </source>
</evidence>
<dbReference type="AlphaFoldDB" id="A0AAD9HTT8"/>
<dbReference type="PANTHER" id="PTHR33048">
    <property type="entry name" value="PTH11-LIKE INTEGRAL MEMBRANE PROTEIN (AFU_ORTHOLOGUE AFUA_5G11245)"/>
    <property type="match status" value="1"/>
</dbReference>
<evidence type="ECO:0000256" key="7">
    <source>
        <dbReference type="SAM" id="Phobius"/>
    </source>
</evidence>
<dbReference type="InterPro" id="IPR052337">
    <property type="entry name" value="SAT4-like"/>
</dbReference>